<keyword evidence="6 8" id="KW-1133">Transmembrane helix</keyword>
<evidence type="ECO:0000313" key="10">
    <source>
        <dbReference type="Proteomes" id="UP000037392"/>
    </source>
</evidence>
<evidence type="ECO:0000256" key="5">
    <source>
        <dbReference type="ARBA" id="ARBA00022692"/>
    </source>
</evidence>
<dbReference type="PANTHER" id="PTHR36838:SF1">
    <property type="entry name" value="SLR1864 PROTEIN"/>
    <property type="match status" value="1"/>
</dbReference>
<dbReference type="GeneID" id="93162580"/>
<feature type="transmembrane region" description="Helical" evidence="8">
    <location>
        <begin position="222"/>
        <end position="244"/>
    </location>
</feature>
<dbReference type="Proteomes" id="UP000037392">
    <property type="component" value="Unassembled WGS sequence"/>
</dbReference>
<dbReference type="OrthoDB" id="9798064at2"/>
<feature type="transmembrane region" description="Helical" evidence="8">
    <location>
        <begin position="67"/>
        <end position="87"/>
    </location>
</feature>
<evidence type="ECO:0000256" key="7">
    <source>
        <dbReference type="ARBA" id="ARBA00023136"/>
    </source>
</evidence>
<name>A0A0J9BW56_9FIRM</name>
<evidence type="ECO:0000256" key="2">
    <source>
        <dbReference type="ARBA" id="ARBA00010145"/>
    </source>
</evidence>
<evidence type="ECO:0000256" key="3">
    <source>
        <dbReference type="ARBA" id="ARBA00022448"/>
    </source>
</evidence>
<evidence type="ECO:0000256" key="8">
    <source>
        <dbReference type="SAM" id="Phobius"/>
    </source>
</evidence>
<organism evidence="9 10">
    <name type="scientific">[Clostridium] citroniae WAL-19142</name>
    <dbReference type="NCBI Taxonomy" id="742734"/>
    <lineage>
        <taxon>Bacteria</taxon>
        <taxon>Bacillati</taxon>
        <taxon>Bacillota</taxon>
        <taxon>Clostridia</taxon>
        <taxon>Lachnospirales</taxon>
        <taxon>Lachnospiraceae</taxon>
        <taxon>Enterocloster</taxon>
    </lineage>
</organism>
<feature type="transmembrane region" description="Helical" evidence="8">
    <location>
        <begin position="189"/>
        <end position="210"/>
    </location>
</feature>
<evidence type="ECO:0000256" key="4">
    <source>
        <dbReference type="ARBA" id="ARBA00022475"/>
    </source>
</evidence>
<protein>
    <recommendedName>
        <fullName evidence="11">AEC family transporter</fullName>
    </recommendedName>
</protein>
<dbReference type="GO" id="GO:0005886">
    <property type="term" value="C:plasma membrane"/>
    <property type="evidence" value="ECO:0007669"/>
    <property type="project" value="UniProtKB-SubCell"/>
</dbReference>
<gene>
    <name evidence="9" type="ORF">HMPREF9470_03676</name>
</gene>
<keyword evidence="3" id="KW-0813">Transport</keyword>
<evidence type="ECO:0000256" key="1">
    <source>
        <dbReference type="ARBA" id="ARBA00004651"/>
    </source>
</evidence>
<dbReference type="PANTHER" id="PTHR36838">
    <property type="entry name" value="AUXIN EFFLUX CARRIER FAMILY PROTEIN"/>
    <property type="match status" value="1"/>
</dbReference>
<sequence>MENFTKMLNAQLILLIYMAVGMYCMKVHIINQETKKKLVDLILKITLPCMIFNSFNKPLTPEVLMQTALILVVAFCISILSFFLGKVIYNRYPLEKKSILQYCTLVNNSGFLGMPMVASVYGNDGLFAASIFIIPNRIFMWTAGLSVFTTADLKTKCRNILLNPCIITVFLGLARRMSGFPVPGFLDTAIANIGAVTSPLSMMVIGTMLIGVPWKKLLEPSLFYLAFVRLIALPLVALVILNLIRVEPMLAGVSLILTGMSAGSTSALLAAKYGADEDYASRCIVTTTLLSLVTIPLLMLLL</sequence>
<feature type="transmembrane region" description="Helical" evidence="8">
    <location>
        <begin position="160"/>
        <end position="177"/>
    </location>
</feature>
<dbReference type="InterPro" id="IPR038770">
    <property type="entry name" value="Na+/solute_symporter_sf"/>
</dbReference>
<dbReference type="InterPro" id="IPR004776">
    <property type="entry name" value="Mem_transp_PIN-like"/>
</dbReference>
<keyword evidence="4" id="KW-1003">Cell membrane</keyword>
<evidence type="ECO:0000313" key="9">
    <source>
        <dbReference type="EMBL" id="KMW17023.1"/>
    </source>
</evidence>
<feature type="transmembrane region" description="Helical" evidence="8">
    <location>
        <begin position="127"/>
        <end position="148"/>
    </location>
</feature>
<comment type="caution">
    <text evidence="9">The sequence shown here is derived from an EMBL/GenBank/DDBJ whole genome shotgun (WGS) entry which is preliminary data.</text>
</comment>
<dbReference type="EMBL" id="ADLK01000028">
    <property type="protein sequence ID" value="KMW17023.1"/>
    <property type="molecule type" value="Genomic_DNA"/>
</dbReference>
<evidence type="ECO:0000256" key="6">
    <source>
        <dbReference type="ARBA" id="ARBA00022989"/>
    </source>
</evidence>
<feature type="transmembrane region" description="Helical" evidence="8">
    <location>
        <begin position="12"/>
        <end position="31"/>
    </location>
</feature>
<dbReference type="Pfam" id="PF03547">
    <property type="entry name" value="Mem_trans"/>
    <property type="match status" value="2"/>
</dbReference>
<feature type="transmembrane region" description="Helical" evidence="8">
    <location>
        <begin position="99"/>
        <end position="121"/>
    </location>
</feature>
<dbReference type="Gene3D" id="1.20.1530.20">
    <property type="match status" value="1"/>
</dbReference>
<dbReference type="RefSeq" id="WP_048930449.1">
    <property type="nucleotide sequence ID" value="NZ_KQ235880.1"/>
</dbReference>
<dbReference type="AlphaFoldDB" id="A0A0J9BW56"/>
<comment type="subcellular location">
    <subcellularLocation>
        <location evidence="1">Cell membrane</location>
        <topology evidence="1">Multi-pass membrane protein</topology>
    </subcellularLocation>
</comment>
<keyword evidence="5 8" id="KW-0812">Transmembrane</keyword>
<keyword evidence="7 8" id="KW-0472">Membrane</keyword>
<reference evidence="9 10" key="1">
    <citation type="submission" date="2011-04" db="EMBL/GenBank/DDBJ databases">
        <title>The Genome Sequence of Clostridium citroniae WAL-19142.</title>
        <authorList>
            <consortium name="The Broad Institute Genome Sequencing Platform"/>
            <person name="Earl A."/>
            <person name="Ward D."/>
            <person name="Feldgarden M."/>
            <person name="Gevers D."/>
            <person name="Warren Y.A."/>
            <person name="Tyrrell K.L."/>
            <person name="Citron D.M."/>
            <person name="Goldstein E.J."/>
            <person name="Daigneault M."/>
            <person name="Allen-Vercoe E."/>
            <person name="Young S.K."/>
            <person name="Zeng Q."/>
            <person name="Gargeya S."/>
            <person name="Fitzgerald M."/>
            <person name="Haas B."/>
            <person name="Abouelleil A."/>
            <person name="Alvarado L."/>
            <person name="Arachchi H.M."/>
            <person name="Berlin A."/>
            <person name="Brown A."/>
            <person name="Chapman S.B."/>
            <person name="Chen Z."/>
            <person name="Dunbar C."/>
            <person name="Freedman E."/>
            <person name="Gearin G."/>
            <person name="Gellesch M."/>
            <person name="Goldberg J."/>
            <person name="Griggs A."/>
            <person name="Gujja S."/>
            <person name="Heilman E.R."/>
            <person name="Heiman D."/>
            <person name="Howarth C."/>
            <person name="Larson L."/>
            <person name="Lui A."/>
            <person name="MacDonald P.J."/>
            <person name="Mehta T."/>
            <person name="Montmayeur A."/>
            <person name="Murphy C."/>
            <person name="Neiman D."/>
            <person name="Pearson M."/>
            <person name="Priest M."/>
            <person name="Roberts A."/>
            <person name="Saif S."/>
            <person name="Shea T."/>
            <person name="Shenoy N."/>
            <person name="Sisk P."/>
            <person name="Stolte C."/>
            <person name="Sykes S."/>
            <person name="White J."/>
            <person name="Yandava C."/>
            <person name="Wortman J."/>
            <person name="Nusbaum C."/>
            <person name="Birren B."/>
        </authorList>
    </citation>
    <scope>NUCLEOTIDE SEQUENCE [LARGE SCALE GENOMIC DNA]</scope>
    <source>
        <strain evidence="9 10">WAL-19142</strain>
    </source>
</reference>
<dbReference type="GO" id="GO:0055085">
    <property type="term" value="P:transmembrane transport"/>
    <property type="evidence" value="ECO:0007669"/>
    <property type="project" value="InterPro"/>
</dbReference>
<proteinExistence type="inferred from homology"/>
<feature type="transmembrane region" description="Helical" evidence="8">
    <location>
        <begin position="283"/>
        <end position="301"/>
    </location>
</feature>
<accession>A0A0J9BW56</accession>
<evidence type="ECO:0008006" key="11">
    <source>
        <dbReference type="Google" id="ProtNLM"/>
    </source>
</evidence>
<feature type="transmembrane region" description="Helical" evidence="8">
    <location>
        <begin position="250"/>
        <end position="271"/>
    </location>
</feature>
<comment type="similarity">
    <text evidence="2">Belongs to the auxin efflux carrier (TC 2.A.69) family.</text>
</comment>
<dbReference type="PATRIC" id="fig|742734.4.peg.3944"/>